<comment type="caution">
    <text evidence="1">The sequence shown here is derived from an EMBL/GenBank/DDBJ whole genome shotgun (WGS) entry which is preliminary data.</text>
</comment>
<sequence length="86" mass="10283">MTINEEDYMLVDHKQKNNFYKTTKVRISNDFTVMVDPYNFSTFQYFIARNLDTRVAFDFLGQVVSTNPMKMIIENSREKRLMNLVD</sequence>
<accession>A0A9R1XM94</accession>
<dbReference type="EMBL" id="NBSK02000003">
    <property type="protein sequence ID" value="KAJ0218391.1"/>
    <property type="molecule type" value="Genomic_DNA"/>
</dbReference>
<gene>
    <name evidence="1" type="ORF">LSAT_V11C300125670</name>
</gene>
<name>A0A9R1XM94_LACSA</name>
<reference evidence="1 2" key="1">
    <citation type="journal article" date="2017" name="Nat. Commun.">
        <title>Genome assembly with in vitro proximity ligation data and whole-genome triplication in lettuce.</title>
        <authorList>
            <person name="Reyes-Chin-Wo S."/>
            <person name="Wang Z."/>
            <person name="Yang X."/>
            <person name="Kozik A."/>
            <person name="Arikit S."/>
            <person name="Song C."/>
            <person name="Xia L."/>
            <person name="Froenicke L."/>
            <person name="Lavelle D.O."/>
            <person name="Truco M.J."/>
            <person name="Xia R."/>
            <person name="Zhu S."/>
            <person name="Xu C."/>
            <person name="Xu H."/>
            <person name="Xu X."/>
            <person name="Cox K."/>
            <person name="Korf I."/>
            <person name="Meyers B.C."/>
            <person name="Michelmore R.W."/>
        </authorList>
    </citation>
    <scope>NUCLEOTIDE SEQUENCE [LARGE SCALE GENOMIC DNA]</scope>
    <source>
        <strain evidence="2">cv. Salinas</strain>
        <tissue evidence="1">Seedlings</tissue>
    </source>
</reference>
<dbReference type="AlphaFoldDB" id="A0A9R1XM94"/>
<dbReference type="Proteomes" id="UP000235145">
    <property type="component" value="Unassembled WGS sequence"/>
</dbReference>
<organism evidence="1 2">
    <name type="scientific">Lactuca sativa</name>
    <name type="common">Garden lettuce</name>
    <dbReference type="NCBI Taxonomy" id="4236"/>
    <lineage>
        <taxon>Eukaryota</taxon>
        <taxon>Viridiplantae</taxon>
        <taxon>Streptophyta</taxon>
        <taxon>Embryophyta</taxon>
        <taxon>Tracheophyta</taxon>
        <taxon>Spermatophyta</taxon>
        <taxon>Magnoliopsida</taxon>
        <taxon>eudicotyledons</taxon>
        <taxon>Gunneridae</taxon>
        <taxon>Pentapetalae</taxon>
        <taxon>asterids</taxon>
        <taxon>campanulids</taxon>
        <taxon>Asterales</taxon>
        <taxon>Asteraceae</taxon>
        <taxon>Cichorioideae</taxon>
        <taxon>Cichorieae</taxon>
        <taxon>Lactucinae</taxon>
        <taxon>Lactuca</taxon>
    </lineage>
</organism>
<proteinExistence type="predicted"/>
<keyword evidence="2" id="KW-1185">Reference proteome</keyword>
<evidence type="ECO:0000313" key="1">
    <source>
        <dbReference type="EMBL" id="KAJ0218391.1"/>
    </source>
</evidence>
<evidence type="ECO:0000313" key="2">
    <source>
        <dbReference type="Proteomes" id="UP000235145"/>
    </source>
</evidence>
<protein>
    <submittedName>
        <fullName evidence="1">Uncharacterized protein</fullName>
    </submittedName>
</protein>